<sequence>MAAANDETLLKTDGIQYKVDDPDTVIRDYQSVFHNEKEITTKPLSFDAGNGKIITKIVLKKDNQVLQTINVNAQTYNNILTLHGEPVPVKSVGNVPWGTWFAWDRKISGEHWTPGEGGHWKYDIPGENSDPGSEEIGGLVRDAWPGKKVILDIPYQRKEPYRAVGGVDYGNIPTSIIDGSSETLRTANPLQVNVNVSLIHNQAVIVVDDHGNPVDPSVSGYTDPSTVISGLKIIDLDKASIEFKQNYDHEGLRKKIAPNGSSATMYYFALFKFDIKSYTYRYPNVYEVYVKNGTATPPPPTPTPTPEAPTVVCTDPAPGQVVSGEFLDPGVAAEIRADQRGNEQFDVLQGIPSSESLYGHASTKGYLYQNRFVEMKGTCTYDIKIQKVYTLKWDPTKPAPSGPGTVPAPTSEPKPVVYSYSINRPYSYWTIDTLEVYALSKAVLRNDALSGGAVTLKPNGYTPPDFSTEITGKYIPPEAPDLITVSPSDVQGGTTRPEPDNEKEVFQSKAEEAAKKIKVQNDTFDFIGQTIMDGSEATEAGQSPGTIPNPQPIGDYVLYSPGNIIEPAHLNAPNLPSSGEITYIPMDGNINGGTEDKVSPIDGINSITVHTPVVNYSLLPDDNRPFDQRMVPDLTRTVLILDRPFTVHFTESGQHLNIPGYGNRDYAKYTKNKRIQFPFGVFQDGQYYPENTWIYIPVGTPSMTFTMPTWVNEGDYTINTQSWAINAPSDGTDLCEVNLNGDLTNYCASESFNVGVVGRLFNFRIWDIGDFRFEKVFRTGVGTLEHSTAMYYTGGNDENGNPTAISGQPQWQLPIRKGSHPNEQLTVPHNGYSFLFDFRTMGNLWQPGEGIRIEPSFYFIPKSGGSPTPVDLYYDISGSNNKMIGVGSSKDKLSYTRTYRLADDLRNISSGELSTAASYEYNYILNEQEREKTPWLKFYKQYVKRKTKLATGYDLEVLPYKSRTLVGPTDIPNGVDPIAAVRSVQHWYGEYNLPISPYILPKGTNIVTLANQYGGALDGHEKEFIKGGYILVKFGIYTVKNGDADTRILGYKAPIANMWAIEGQMTGDTDERGQTFSFSSGDIILFESDYSVRNDYQGQGR</sequence>
<evidence type="ECO:0000259" key="1">
    <source>
        <dbReference type="Pfam" id="PF18964"/>
    </source>
</evidence>
<dbReference type="RefSeq" id="WP_083606937.1">
    <property type="nucleotide sequence ID" value="NZ_LVWI01000052.1"/>
</dbReference>
<dbReference type="Proteomes" id="UP000186058">
    <property type="component" value="Unassembled WGS sequence"/>
</dbReference>
<dbReference type="InterPro" id="IPR043759">
    <property type="entry name" value="DUF5704"/>
</dbReference>
<evidence type="ECO:0000313" key="3">
    <source>
        <dbReference type="Proteomes" id="UP000186058"/>
    </source>
</evidence>
<keyword evidence="3" id="KW-1185">Reference proteome</keyword>
<accession>A0ABX3EMZ6</accession>
<proteinExistence type="predicted"/>
<reference evidence="2 3" key="1">
    <citation type="submission" date="2016-03" db="EMBL/GenBank/DDBJ databases">
        <authorList>
            <person name="Sant'Anna F.H."/>
            <person name="Ambrosini A."/>
            <person name="Souza R."/>
            <person name="Bach E."/>
            <person name="Fernandes G."/>
            <person name="Balsanelli E."/>
            <person name="Baura V.A."/>
            <person name="Souza E.M."/>
            <person name="Passaglia L."/>
        </authorList>
    </citation>
    <scope>NUCLEOTIDE SEQUENCE [LARGE SCALE GENOMIC DNA]</scope>
    <source>
        <strain evidence="2 3">P26E</strain>
    </source>
</reference>
<gene>
    <name evidence="2" type="ORF">A3844_19230</name>
</gene>
<protein>
    <recommendedName>
        <fullName evidence="1">DUF5704 domain-containing protein</fullName>
    </recommendedName>
</protein>
<feature type="domain" description="DUF5704" evidence="1">
    <location>
        <begin position="345"/>
        <end position="522"/>
    </location>
</feature>
<dbReference type="EMBL" id="LVWI01000052">
    <property type="protein sequence ID" value="OKP84623.1"/>
    <property type="molecule type" value="Genomic_DNA"/>
</dbReference>
<name>A0ABX3EMZ6_9BACL</name>
<organism evidence="2 3">
    <name type="scientific">Paenibacillus helianthi</name>
    <dbReference type="NCBI Taxonomy" id="1349432"/>
    <lineage>
        <taxon>Bacteria</taxon>
        <taxon>Bacillati</taxon>
        <taxon>Bacillota</taxon>
        <taxon>Bacilli</taxon>
        <taxon>Bacillales</taxon>
        <taxon>Paenibacillaceae</taxon>
        <taxon>Paenibacillus</taxon>
    </lineage>
</organism>
<dbReference type="Pfam" id="PF18964">
    <property type="entry name" value="DUF5704"/>
    <property type="match status" value="1"/>
</dbReference>
<evidence type="ECO:0000313" key="2">
    <source>
        <dbReference type="EMBL" id="OKP84623.1"/>
    </source>
</evidence>
<comment type="caution">
    <text evidence="2">The sequence shown here is derived from an EMBL/GenBank/DDBJ whole genome shotgun (WGS) entry which is preliminary data.</text>
</comment>